<feature type="binding site" evidence="10">
    <location>
        <position position="139"/>
    </location>
    <ligand>
        <name>K(+)</name>
        <dbReference type="ChEBI" id="CHEBI:29103"/>
    </ligand>
</feature>
<comment type="cofactor">
    <cofactor evidence="10">
        <name>K(+)</name>
        <dbReference type="ChEBI" id="CHEBI:29103"/>
    </cofactor>
    <text evidence="10">Binds 1 potassium ion per subunit.</text>
</comment>
<comment type="similarity">
    <text evidence="10">Belongs to the NnrE/AIBP family.</text>
</comment>
<evidence type="ECO:0000256" key="4">
    <source>
        <dbReference type="ARBA" id="ARBA00022723"/>
    </source>
</evidence>
<dbReference type="SUPFAM" id="SSF64153">
    <property type="entry name" value="YjeF N-terminal domain-like"/>
    <property type="match status" value="1"/>
</dbReference>
<dbReference type="HAMAP" id="MF_01966">
    <property type="entry name" value="NADHX_epimerase"/>
    <property type="match status" value="1"/>
</dbReference>
<comment type="caution">
    <text evidence="12">The sequence shown here is derived from an EMBL/GenBank/DDBJ whole genome shotgun (WGS) entry which is preliminary data.</text>
</comment>
<evidence type="ECO:0000256" key="3">
    <source>
        <dbReference type="ARBA" id="ARBA00012228"/>
    </source>
</evidence>
<dbReference type="GO" id="GO:0000166">
    <property type="term" value="F:nucleotide binding"/>
    <property type="evidence" value="ECO:0007669"/>
    <property type="project" value="UniProtKB-KW"/>
</dbReference>
<name>A0AA35XES7_GEOBA</name>
<comment type="caution">
    <text evidence="10">Lacks conserved residue(s) required for the propagation of feature annotation.</text>
</comment>
<dbReference type="GO" id="GO:0005739">
    <property type="term" value="C:mitochondrion"/>
    <property type="evidence" value="ECO:0007669"/>
    <property type="project" value="TreeGrafter"/>
</dbReference>
<gene>
    <name evidence="12" type="ORF">GBAR_LOCUS26674</name>
</gene>
<reference evidence="12" key="1">
    <citation type="submission" date="2023-03" db="EMBL/GenBank/DDBJ databases">
        <authorList>
            <person name="Steffen K."/>
            <person name="Cardenas P."/>
        </authorList>
    </citation>
    <scope>NUCLEOTIDE SEQUENCE</scope>
</reference>
<dbReference type="Proteomes" id="UP001174909">
    <property type="component" value="Unassembled WGS sequence"/>
</dbReference>
<dbReference type="Pfam" id="PF03853">
    <property type="entry name" value="YjeF_N"/>
    <property type="match status" value="1"/>
</dbReference>
<comment type="catalytic activity">
    <reaction evidence="1 10">
        <text>(6R)-NADHX = (6S)-NADHX</text>
        <dbReference type="Rhea" id="RHEA:32215"/>
        <dbReference type="ChEBI" id="CHEBI:64074"/>
        <dbReference type="ChEBI" id="CHEBI:64075"/>
        <dbReference type="EC" id="5.1.99.6"/>
    </reaction>
</comment>
<protein>
    <recommendedName>
        <fullName evidence="3 10">NAD(P)H-hydrate epimerase</fullName>
        <ecNumber evidence="3 10">5.1.99.6</ecNumber>
    </recommendedName>
    <alternativeName>
        <fullName evidence="10">NAD(P)HX epimerase</fullName>
    </alternativeName>
</protein>
<keyword evidence="9 10" id="KW-0413">Isomerase</keyword>
<keyword evidence="5 10" id="KW-0547">Nucleotide-binding</keyword>
<sequence length="307" mass="33979">MFLASVRNYFSLTGRRLIARRLSSSRIGTSFRLFLLAVSCHSQPLSGTTLRVSANNRTLIEAHRRLMTDSGSERGRRYLGQEEAREFDNSLFNDYKFSIDQLMEVAGLCVAQAVVRSYPASEVGVASPRVLVVCGPGNNGGDGLVAARHLLFMGYDPEIYYPKRTPKDIYKILVAQCEKLNVRFLTELPSAPDIDRDYHVIVDAIFGFSFKGAVRSPFDTVLATLVQCSTPIASVDVPSGWDVENGDPNGTGLKPDTLVSLTAPKTCSQLFTGRHHYLGLRMVPRELASQYKLDLPPYPGTDQIVRL</sequence>
<evidence type="ECO:0000256" key="2">
    <source>
        <dbReference type="ARBA" id="ARBA00000909"/>
    </source>
</evidence>
<keyword evidence="13" id="KW-1185">Reference proteome</keyword>
<comment type="function">
    <text evidence="10">Catalyzes the epimerization of the S- and R-forms of NAD(P)HX, a damaged form of NAD(P)H that is a result of enzymatic or heat-dependent hydration. This is a prerequisite for the S-specific NAD(P)H-hydrate dehydratase to allow the repair of both epimers of NAD(P)HX.</text>
</comment>
<dbReference type="InterPro" id="IPR036652">
    <property type="entry name" value="YjeF_N_dom_sf"/>
</dbReference>
<evidence type="ECO:0000259" key="11">
    <source>
        <dbReference type="PROSITE" id="PS51385"/>
    </source>
</evidence>
<evidence type="ECO:0000256" key="1">
    <source>
        <dbReference type="ARBA" id="ARBA00000013"/>
    </source>
</evidence>
<dbReference type="Gene3D" id="3.40.50.10260">
    <property type="entry name" value="YjeF N-terminal domain"/>
    <property type="match status" value="1"/>
</dbReference>
<proteinExistence type="inferred from homology"/>
<evidence type="ECO:0000256" key="5">
    <source>
        <dbReference type="ARBA" id="ARBA00022741"/>
    </source>
</evidence>
<dbReference type="InterPro" id="IPR032976">
    <property type="entry name" value="YJEFN_prot_NAXE-like"/>
</dbReference>
<feature type="binding site" evidence="10">
    <location>
        <position position="236"/>
    </location>
    <ligand>
        <name>(6S)-NADPHX</name>
        <dbReference type="ChEBI" id="CHEBI:64076"/>
    </ligand>
</feature>
<comment type="catalytic activity">
    <reaction evidence="2 10">
        <text>(6R)-NADPHX = (6S)-NADPHX</text>
        <dbReference type="Rhea" id="RHEA:32227"/>
        <dbReference type="ChEBI" id="CHEBI:64076"/>
        <dbReference type="ChEBI" id="CHEBI:64077"/>
        <dbReference type="EC" id="5.1.99.6"/>
    </reaction>
</comment>
<feature type="binding site" evidence="10">
    <location>
        <position position="203"/>
    </location>
    <ligand>
        <name>K(+)</name>
        <dbReference type="ChEBI" id="CHEBI:29103"/>
    </ligand>
</feature>
<evidence type="ECO:0000256" key="8">
    <source>
        <dbReference type="ARBA" id="ARBA00023027"/>
    </source>
</evidence>
<keyword evidence="8 10" id="KW-0520">NAD</keyword>
<dbReference type="GO" id="GO:0052856">
    <property type="term" value="F:NAD(P)HX epimerase activity"/>
    <property type="evidence" value="ECO:0007669"/>
    <property type="project" value="UniProtKB-UniRule"/>
</dbReference>
<keyword evidence="7 10" id="KW-0630">Potassium</keyword>
<dbReference type="PROSITE" id="PS51385">
    <property type="entry name" value="YJEF_N"/>
    <property type="match status" value="1"/>
</dbReference>
<dbReference type="GO" id="GO:0046872">
    <property type="term" value="F:metal ion binding"/>
    <property type="evidence" value="ECO:0007669"/>
    <property type="project" value="UniProtKB-KW"/>
</dbReference>
<evidence type="ECO:0000313" key="13">
    <source>
        <dbReference type="Proteomes" id="UP001174909"/>
    </source>
</evidence>
<feature type="binding site" evidence="10">
    <location>
        <position position="239"/>
    </location>
    <ligand>
        <name>K(+)</name>
        <dbReference type="ChEBI" id="CHEBI:29103"/>
    </ligand>
</feature>
<dbReference type="NCBIfam" id="TIGR00197">
    <property type="entry name" value="yjeF_nterm"/>
    <property type="match status" value="1"/>
</dbReference>
<dbReference type="PANTHER" id="PTHR13232">
    <property type="entry name" value="NAD(P)H-HYDRATE EPIMERASE"/>
    <property type="match status" value="1"/>
</dbReference>
<evidence type="ECO:0000256" key="10">
    <source>
        <dbReference type="HAMAP-Rule" id="MF_03159"/>
    </source>
</evidence>
<evidence type="ECO:0000256" key="9">
    <source>
        <dbReference type="ARBA" id="ARBA00023235"/>
    </source>
</evidence>
<dbReference type="InterPro" id="IPR004443">
    <property type="entry name" value="YjeF_N_dom"/>
</dbReference>
<dbReference type="EMBL" id="CASHTH010003722">
    <property type="protein sequence ID" value="CAI8048327.1"/>
    <property type="molecule type" value="Genomic_DNA"/>
</dbReference>
<accession>A0AA35XES7</accession>
<feature type="binding site" evidence="10">
    <location>
        <begin position="138"/>
        <end position="142"/>
    </location>
    <ligand>
        <name>(6S)-NADPHX</name>
        <dbReference type="ChEBI" id="CHEBI:64076"/>
    </ligand>
</feature>
<feature type="domain" description="YjeF N-terminal" evidence="11">
    <location>
        <begin position="84"/>
        <end position="294"/>
    </location>
</feature>
<keyword evidence="6" id="KW-0521">NADP</keyword>
<dbReference type="AlphaFoldDB" id="A0AA35XES7"/>
<evidence type="ECO:0000313" key="12">
    <source>
        <dbReference type="EMBL" id="CAI8048327.1"/>
    </source>
</evidence>
<dbReference type="PANTHER" id="PTHR13232:SF10">
    <property type="entry name" value="NAD(P)H-HYDRATE EPIMERASE"/>
    <property type="match status" value="1"/>
</dbReference>
<dbReference type="EC" id="5.1.99.6" evidence="3 10"/>
<organism evidence="12 13">
    <name type="scientific">Geodia barretti</name>
    <name type="common">Barrett's horny sponge</name>
    <dbReference type="NCBI Taxonomy" id="519541"/>
    <lineage>
        <taxon>Eukaryota</taxon>
        <taxon>Metazoa</taxon>
        <taxon>Porifera</taxon>
        <taxon>Demospongiae</taxon>
        <taxon>Heteroscleromorpha</taxon>
        <taxon>Tetractinellida</taxon>
        <taxon>Astrophorina</taxon>
        <taxon>Geodiidae</taxon>
        <taxon>Geodia</taxon>
    </lineage>
</organism>
<evidence type="ECO:0000256" key="6">
    <source>
        <dbReference type="ARBA" id="ARBA00022857"/>
    </source>
</evidence>
<feature type="binding site" evidence="10">
    <location>
        <begin position="207"/>
        <end position="213"/>
    </location>
    <ligand>
        <name>(6S)-NADPHX</name>
        <dbReference type="ChEBI" id="CHEBI:64076"/>
    </ligand>
</feature>
<keyword evidence="4 10" id="KW-0479">Metal-binding</keyword>
<evidence type="ECO:0000256" key="7">
    <source>
        <dbReference type="ARBA" id="ARBA00022958"/>
    </source>
</evidence>